<dbReference type="Proteomes" id="UP000315364">
    <property type="component" value="Chromosome"/>
</dbReference>
<dbReference type="EMBL" id="CP042304">
    <property type="protein sequence ID" value="QDZ09782.1"/>
    <property type="molecule type" value="Genomic_DNA"/>
</dbReference>
<evidence type="ECO:0000313" key="3">
    <source>
        <dbReference type="EMBL" id="QDZ09782.1"/>
    </source>
</evidence>
<feature type="transmembrane region" description="Helical" evidence="1">
    <location>
        <begin position="98"/>
        <end position="117"/>
    </location>
</feature>
<keyword evidence="1" id="KW-1133">Transmembrane helix</keyword>
<feature type="domain" description="DUF6644" evidence="2">
    <location>
        <begin position="26"/>
        <end position="159"/>
    </location>
</feature>
<dbReference type="AlphaFoldDB" id="A0A5B8LQP6"/>
<keyword evidence="1" id="KW-0812">Transmembrane</keyword>
<name>A0A5B8LQP6_9HYPH</name>
<accession>A0A5B8LQP6</accession>
<feature type="transmembrane region" description="Helical" evidence="1">
    <location>
        <begin position="66"/>
        <end position="86"/>
    </location>
</feature>
<gene>
    <name evidence="3" type="ORF">FPZ08_02890</name>
</gene>
<dbReference type="OrthoDB" id="7424236at2"/>
<dbReference type="KEGG" id="dea:FPZ08_02890"/>
<dbReference type="RefSeq" id="WP_146288591.1">
    <property type="nucleotide sequence ID" value="NZ_CP042304.1"/>
</dbReference>
<dbReference type="InterPro" id="IPR046586">
    <property type="entry name" value="DUF6644"/>
</dbReference>
<sequence>MDSFANALALTPFSVWIQNTLWVVPWVQTIHIVAIALLLSSVFMIDMRILNLTGRGQSMTETARRFIPWVWIGFIILLLSGTVLIIGEPVRSLLNVFFWTKMALLAVALLSTAMFQVTLRSHPAIWEETHARRSFVRVLAVAALLVWLGIIFAGRFIAYADNFFPPVY</sequence>
<feature type="transmembrane region" description="Helical" evidence="1">
    <location>
        <begin position="20"/>
        <end position="45"/>
    </location>
</feature>
<evidence type="ECO:0000259" key="2">
    <source>
        <dbReference type="Pfam" id="PF20349"/>
    </source>
</evidence>
<organism evidence="3 4">
    <name type="scientific">Devosia ginsengisoli</name>
    <dbReference type="NCBI Taxonomy" id="400770"/>
    <lineage>
        <taxon>Bacteria</taxon>
        <taxon>Pseudomonadati</taxon>
        <taxon>Pseudomonadota</taxon>
        <taxon>Alphaproteobacteria</taxon>
        <taxon>Hyphomicrobiales</taxon>
        <taxon>Devosiaceae</taxon>
        <taxon>Devosia</taxon>
    </lineage>
</organism>
<reference evidence="3 4" key="1">
    <citation type="submission" date="2019-07" db="EMBL/GenBank/DDBJ databases">
        <title>Full genome sequence of Devosia sp. Gsoil 520.</title>
        <authorList>
            <person name="Im W.-T."/>
        </authorList>
    </citation>
    <scope>NUCLEOTIDE SEQUENCE [LARGE SCALE GENOMIC DNA]</scope>
    <source>
        <strain evidence="3 4">Gsoil 520</strain>
    </source>
</reference>
<evidence type="ECO:0000256" key="1">
    <source>
        <dbReference type="SAM" id="Phobius"/>
    </source>
</evidence>
<protein>
    <recommendedName>
        <fullName evidence="2">DUF6644 domain-containing protein</fullName>
    </recommendedName>
</protein>
<keyword evidence="4" id="KW-1185">Reference proteome</keyword>
<keyword evidence="1" id="KW-0472">Membrane</keyword>
<dbReference type="Pfam" id="PF20349">
    <property type="entry name" value="DUF6644"/>
    <property type="match status" value="1"/>
</dbReference>
<evidence type="ECO:0000313" key="4">
    <source>
        <dbReference type="Proteomes" id="UP000315364"/>
    </source>
</evidence>
<proteinExistence type="predicted"/>
<feature type="transmembrane region" description="Helical" evidence="1">
    <location>
        <begin position="138"/>
        <end position="158"/>
    </location>
</feature>